<dbReference type="InterPro" id="IPR017853">
    <property type="entry name" value="GH"/>
</dbReference>
<evidence type="ECO:0000256" key="3">
    <source>
        <dbReference type="ARBA" id="ARBA00023295"/>
    </source>
</evidence>
<evidence type="ECO:0000256" key="1">
    <source>
        <dbReference type="ARBA" id="ARBA00005336"/>
    </source>
</evidence>
<gene>
    <name evidence="6" type="ORF">KO481_41335</name>
</gene>
<dbReference type="InterPro" id="IPR006311">
    <property type="entry name" value="TAT_signal"/>
</dbReference>
<dbReference type="Pfam" id="PF00933">
    <property type="entry name" value="Glyco_hydro_3"/>
    <property type="match status" value="1"/>
</dbReference>
<dbReference type="PANTHER" id="PTHR30480">
    <property type="entry name" value="BETA-HEXOSAMINIDASE-RELATED"/>
    <property type="match status" value="1"/>
</dbReference>
<keyword evidence="2" id="KW-0378">Hydrolase</keyword>
<dbReference type="PANTHER" id="PTHR30480:SF14">
    <property type="entry name" value="HYDROLASE, PUTATIVE (AFU_ORTHOLOGUE AFUA_4G13770)-RELATED"/>
    <property type="match status" value="1"/>
</dbReference>
<dbReference type="EMBL" id="JAHKNI010000027">
    <property type="protein sequence ID" value="MBU3067945.1"/>
    <property type="molecule type" value="Genomic_DNA"/>
</dbReference>
<keyword evidence="4" id="KW-0732">Signal</keyword>
<evidence type="ECO:0000313" key="6">
    <source>
        <dbReference type="EMBL" id="MBU3067945.1"/>
    </source>
</evidence>
<feature type="signal peptide" evidence="4">
    <location>
        <begin position="1"/>
        <end position="29"/>
    </location>
</feature>
<feature type="chain" id="PRO_5046858741" evidence="4">
    <location>
        <begin position="30"/>
        <end position="331"/>
    </location>
</feature>
<dbReference type="Proteomes" id="UP000733379">
    <property type="component" value="Unassembled WGS sequence"/>
</dbReference>
<feature type="domain" description="Glycoside hydrolase family 3 N-terminal" evidence="5">
    <location>
        <begin position="49"/>
        <end position="319"/>
    </location>
</feature>
<organism evidence="6 7">
    <name type="scientific">Nocardia albiluteola</name>
    <dbReference type="NCBI Taxonomy" id="2842303"/>
    <lineage>
        <taxon>Bacteria</taxon>
        <taxon>Bacillati</taxon>
        <taxon>Actinomycetota</taxon>
        <taxon>Actinomycetes</taxon>
        <taxon>Mycobacteriales</taxon>
        <taxon>Nocardiaceae</taxon>
        <taxon>Nocardia</taxon>
    </lineage>
</organism>
<sequence length="331" mass="34104">MTRRGFITSASAAALGVTALSMATANASALPPERRVIYSYAGAQPPAELLTLASKGQIGGVIFFADNISSVQQIAGVAAEFRKASPTPLILTVDQEGGQVNRLPGGPAQSAKQVGASADVSAAARDQAATAARVLTAAGMNTNLAPVVDVYRTPGDFTDHYGRSFSNNPSVVATCAGSYISTLQGSKVSACAKHFPGLGAAGTNANTDEVPVTIDRPANELTSVDMFPYQRAIQAGIALVMPSWAKYPALDPANPAGMSTIILQNHLRQRLGFRGLIISDALEAGALGSYGSTGNRATSADRAGVDLLCCSSRNIEQGKEATQALRQAAPR</sequence>
<proteinExistence type="inferred from homology"/>
<evidence type="ECO:0000256" key="2">
    <source>
        <dbReference type="ARBA" id="ARBA00022801"/>
    </source>
</evidence>
<dbReference type="SUPFAM" id="SSF51445">
    <property type="entry name" value="(Trans)glycosidases"/>
    <property type="match status" value="1"/>
</dbReference>
<evidence type="ECO:0000259" key="5">
    <source>
        <dbReference type="Pfam" id="PF00933"/>
    </source>
</evidence>
<accession>A0ABS6BET5</accession>
<comment type="similarity">
    <text evidence="1">Belongs to the glycosyl hydrolase 3 family.</text>
</comment>
<name>A0ABS6BET5_9NOCA</name>
<dbReference type="InterPro" id="IPR001764">
    <property type="entry name" value="Glyco_hydro_3_N"/>
</dbReference>
<protein>
    <submittedName>
        <fullName evidence="6">Beta-N-acetylhexosaminidase</fullName>
    </submittedName>
</protein>
<keyword evidence="3" id="KW-0326">Glycosidase</keyword>
<keyword evidence="7" id="KW-1185">Reference proteome</keyword>
<dbReference type="InterPro" id="IPR050226">
    <property type="entry name" value="NagZ_Beta-hexosaminidase"/>
</dbReference>
<dbReference type="PROSITE" id="PS51318">
    <property type="entry name" value="TAT"/>
    <property type="match status" value="1"/>
</dbReference>
<reference evidence="6 7" key="1">
    <citation type="submission" date="2021-06" db="EMBL/GenBank/DDBJ databases">
        <title>Actinomycetes sequencing.</title>
        <authorList>
            <person name="Shan Q."/>
        </authorList>
    </citation>
    <scope>NUCLEOTIDE SEQUENCE [LARGE SCALE GENOMIC DNA]</scope>
    <source>
        <strain evidence="6 7">NEAU-G5</strain>
    </source>
</reference>
<comment type="caution">
    <text evidence="6">The sequence shown here is derived from an EMBL/GenBank/DDBJ whole genome shotgun (WGS) entry which is preliminary data.</text>
</comment>
<dbReference type="Gene3D" id="3.20.20.300">
    <property type="entry name" value="Glycoside hydrolase, family 3, N-terminal domain"/>
    <property type="match status" value="1"/>
</dbReference>
<evidence type="ECO:0000313" key="7">
    <source>
        <dbReference type="Proteomes" id="UP000733379"/>
    </source>
</evidence>
<dbReference type="InterPro" id="IPR036962">
    <property type="entry name" value="Glyco_hydro_3_N_sf"/>
</dbReference>
<evidence type="ECO:0000256" key="4">
    <source>
        <dbReference type="SAM" id="SignalP"/>
    </source>
</evidence>